<accession>A0A8T0TYS3</accession>
<dbReference type="AlphaFoldDB" id="A0A8T0TYS3"/>
<keyword evidence="3" id="KW-1185">Reference proteome</keyword>
<proteinExistence type="predicted"/>
<name>A0A8T0TYS3_PANVG</name>
<sequence>MEYRQVLHNLTWAINFLMIDGMRESGRRDAGEGDLQDVCSRLLLRPSATLIWLRLDGPDAVWLSFSQTFVCCRDFSWKEGSLRTEGGSHSWQVDGSIKK</sequence>
<dbReference type="Proteomes" id="UP000823388">
    <property type="component" value="Chromosome 3N"/>
</dbReference>
<comment type="caution">
    <text evidence="2">The sequence shown here is derived from an EMBL/GenBank/DDBJ whole genome shotgun (WGS) entry which is preliminary data.</text>
</comment>
<dbReference type="EMBL" id="CM029042">
    <property type="protein sequence ID" value="KAG2615920.1"/>
    <property type="molecule type" value="Genomic_DNA"/>
</dbReference>
<gene>
    <name evidence="2" type="ORF">PVAP13_3NG056268</name>
</gene>
<organism evidence="2 3">
    <name type="scientific">Panicum virgatum</name>
    <name type="common">Blackwell switchgrass</name>
    <dbReference type="NCBI Taxonomy" id="38727"/>
    <lineage>
        <taxon>Eukaryota</taxon>
        <taxon>Viridiplantae</taxon>
        <taxon>Streptophyta</taxon>
        <taxon>Embryophyta</taxon>
        <taxon>Tracheophyta</taxon>
        <taxon>Spermatophyta</taxon>
        <taxon>Magnoliopsida</taxon>
        <taxon>Liliopsida</taxon>
        <taxon>Poales</taxon>
        <taxon>Poaceae</taxon>
        <taxon>PACMAD clade</taxon>
        <taxon>Panicoideae</taxon>
        <taxon>Panicodae</taxon>
        <taxon>Paniceae</taxon>
        <taxon>Panicinae</taxon>
        <taxon>Panicum</taxon>
        <taxon>Panicum sect. Hiantes</taxon>
    </lineage>
</organism>
<evidence type="ECO:0000256" key="1">
    <source>
        <dbReference type="SAM" id="MobiDB-lite"/>
    </source>
</evidence>
<protein>
    <submittedName>
        <fullName evidence="2">Uncharacterized protein</fullName>
    </submittedName>
</protein>
<evidence type="ECO:0000313" key="2">
    <source>
        <dbReference type="EMBL" id="KAG2615920.1"/>
    </source>
</evidence>
<evidence type="ECO:0000313" key="3">
    <source>
        <dbReference type="Proteomes" id="UP000823388"/>
    </source>
</evidence>
<reference evidence="2" key="1">
    <citation type="submission" date="2020-05" db="EMBL/GenBank/DDBJ databases">
        <title>WGS assembly of Panicum virgatum.</title>
        <authorList>
            <person name="Lovell J.T."/>
            <person name="Jenkins J."/>
            <person name="Shu S."/>
            <person name="Juenger T.E."/>
            <person name="Schmutz J."/>
        </authorList>
    </citation>
    <scope>NUCLEOTIDE SEQUENCE</scope>
    <source>
        <strain evidence="2">AP13</strain>
    </source>
</reference>
<feature type="region of interest" description="Disordered" evidence="1">
    <location>
        <begin position="80"/>
        <end position="99"/>
    </location>
</feature>